<keyword evidence="4 5" id="KW-0472">Membrane</keyword>
<evidence type="ECO:0000256" key="2">
    <source>
        <dbReference type="ARBA" id="ARBA00022692"/>
    </source>
</evidence>
<organism evidence="6">
    <name type="scientific">hydrothermal vent metagenome</name>
    <dbReference type="NCBI Taxonomy" id="652676"/>
    <lineage>
        <taxon>unclassified sequences</taxon>
        <taxon>metagenomes</taxon>
        <taxon>ecological metagenomes</taxon>
    </lineage>
</organism>
<evidence type="ECO:0000256" key="1">
    <source>
        <dbReference type="ARBA" id="ARBA00004141"/>
    </source>
</evidence>
<feature type="transmembrane region" description="Helical" evidence="5">
    <location>
        <begin position="293"/>
        <end position="314"/>
    </location>
</feature>
<reference evidence="6" key="1">
    <citation type="submission" date="2018-06" db="EMBL/GenBank/DDBJ databases">
        <authorList>
            <person name="Zhirakovskaya E."/>
        </authorList>
    </citation>
    <scope>NUCLEOTIDE SEQUENCE</scope>
</reference>
<keyword evidence="3 5" id="KW-1133">Transmembrane helix</keyword>
<dbReference type="AlphaFoldDB" id="A0A3B0YYF8"/>
<feature type="transmembrane region" description="Helical" evidence="5">
    <location>
        <begin position="70"/>
        <end position="90"/>
    </location>
</feature>
<dbReference type="EMBL" id="UOFM01000420">
    <property type="protein sequence ID" value="VAW81720.1"/>
    <property type="molecule type" value="Genomic_DNA"/>
</dbReference>
<dbReference type="Pfam" id="PF00146">
    <property type="entry name" value="NADHdh"/>
    <property type="match status" value="1"/>
</dbReference>
<keyword evidence="2 5" id="KW-0812">Transmembrane</keyword>
<evidence type="ECO:0000313" key="6">
    <source>
        <dbReference type="EMBL" id="VAW81720.1"/>
    </source>
</evidence>
<proteinExistence type="predicted"/>
<name>A0A3B0YYF8_9ZZZZ</name>
<accession>A0A3B0YYF8</accession>
<dbReference type="PANTHER" id="PTHR43359:SF1">
    <property type="entry name" value="FORMATE HYDROGENLYASE SUBUNIT 4-RELATED"/>
    <property type="match status" value="1"/>
</dbReference>
<dbReference type="PANTHER" id="PTHR43359">
    <property type="entry name" value="FORMATE HYDROGENLYASE SUBUNIT 4"/>
    <property type="match status" value="1"/>
</dbReference>
<sequence length="317" mass="34177">MSHMNDWLLALLEIVLFVVLAPLFSAWVKRIKCWLQNRRAPSLLQPYRDLRRLFGKQVVLSQTASPVFRATPYIIAGATLLAAAVVPLIAVNLPTAAIADVIALAGFFALARFFLALAGMDVGTAFGGMGSSREMTISALAEPAMLMAVFTLAMVASSTNLSTVIDYLLAQGLVLRPSLLFALLSLLLVGIAETGRIPVDNPATHLELTMIHEAMILEYSGRHLALIEWAAQLKLLIYGVLIVNIFFPWGIATHNSLNALAIASGVVFFKLLVLGVLLAVGETVLAKMRLFRVPAFLVLALTLALIGLLSHIILEVG</sequence>
<comment type="subcellular location">
    <subcellularLocation>
        <location evidence="1">Membrane</location>
        <topology evidence="1">Multi-pass membrane protein</topology>
    </subcellularLocation>
</comment>
<gene>
    <name evidence="6" type="ORF">MNBD_GAMMA14-2683</name>
</gene>
<feature type="transmembrane region" description="Helical" evidence="5">
    <location>
        <begin position="258"/>
        <end position="281"/>
    </location>
</feature>
<feature type="transmembrane region" description="Helical" evidence="5">
    <location>
        <begin position="136"/>
        <end position="156"/>
    </location>
</feature>
<dbReference type="GO" id="GO:0005886">
    <property type="term" value="C:plasma membrane"/>
    <property type="evidence" value="ECO:0007669"/>
    <property type="project" value="TreeGrafter"/>
</dbReference>
<protein>
    <submittedName>
        <fullName evidence="6">Hydrogenase-4 component C</fullName>
    </submittedName>
</protein>
<feature type="transmembrane region" description="Helical" evidence="5">
    <location>
        <begin position="168"/>
        <end position="189"/>
    </location>
</feature>
<dbReference type="InterPro" id="IPR052561">
    <property type="entry name" value="ComplexI_Subunit1"/>
</dbReference>
<feature type="transmembrane region" description="Helical" evidence="5">
    <location>
        <begin position="96"/>
        <end position="115"/>
    </location>
</feature>
<evidence type="ECO:0000256" key="4">
    <source>
        <dbReference type="ARBA" id="ARBA00023136"/>
    </source>
</evidence>
<feature type="transmembrane region" description="Helical" evidence="5">
    <location>
        <begin position="235"/>
        <end position="252"/>
    </location>
</feature>
<evidence type="ECO:0000256" key="3">
    <source>
        <dbReference type="ARBA" id="ARBA00022989"/>
    </source>
</evidence>
<dbReference type="InterPro" id="IPR001694">
    <property type="entry name" value="NADH_UbQ_OxRdtase_su1/FPO"/>
</dbReference>
<feature type="transmembrane region" description="Helical" evidence="5">
    <location>
        <begin position="6"/>
        <end position="28"/>
    </location>
</feature>
<evidence type="ECO:0000256" key="5">
    <source>
        <dbReference type="SAM" id="Phobius"/>
    </source>
</evidence>